<evidence type="ECO:0000313" key="5">
    <source>
        <dbReference type="EMBL" id="RXF66998.1"/>
    </source>
</evidence>
<keyword evidence="1 2" id="KW-0129">CBS domain</keyword>
<dbReference type="EMBL" id="VWNE01000048">
    <property type="protein sequence ID" value="KAA8475890.1"/>
    <property type="molecule type" value="Genomic_DNA"/>
</dbReference>
<dbReference type="PANTHER" id="PTHR43080">
    <property type="entry name" value="CBS DOMAIN-CONTAINING PROTEIN CBSX3, MITOCHONDRIAL"/>
    <property type="match status" value="1"/>
</dbReference>
<dbReference type="SUPFAM" id="SSF54631">
    <property type="entry name" value="CBS-domain pair"/>
    <property type="match status" value="1"/>
</dbReference>
<keyword evidence="7" id="KW-1185">Reference proteome</keyword>
<evidence type="ECO:0000313" key="4">
    <source>
        <dbReference type="EMBL" id="KAA8475890.1"/>
    </source>
</evidence>
<dbReference type="EMBL" id="RXOC01000022">
    <property type="protein sequence ID" value="RXF66998.1"/>
    <property type="molecule type" value="Genomic_DNA"/>
</dbReference>
<reference evidence="5 6" key="1">
    <citation type="submission" date="2018-12" db="EMBL/GenBank/DDBJ databases">
        <title>The Draft Genome Sequence of the Soil Bacterium Pedobacter tournemirensis R1.</title>
        <authorList>
            <person name="He J."/>
        </authorList>
    </citation>
    <scope>NUCLEOTIDE SEQUENCE [LARGE SCALE GENOMIC DNA]</scope>
    <source>
        <strain evidence="5 6">R1</strain>
    </source>
</reference>
<gene>
    <name evidence="5" type="ORF">EKH83_21120</name>
    <name evidence="4" type="ORF">F1649_20865</name>
</gene>
<evidence type="ECO:0000256" key="2">
    <source>
        <dbReference type="PROSITE-ProRule" id="PRU00703"/>
    </source>
</evidence>
<dbReference type="PROSITE" id="PS51371">
    <property type="entry name" value="CBS"/>
    <property type="match status" value="2"/>
</dbReference>
<dbReference type="InterPro" id="IPR046342">
    <property type="entry name" value="CBS_dom_sf"/>
</dbReference>
<dbReference type="OrthoDB" id="1523762at2"/>
<dbReference type="InterPro" id="IPR051257">
    <property type="entry name" value="Diverse_CBS-Domain"/>
</dbReference>
<sequence length="220" mass="24904">MLAKELISDAIPPLTPSDSIQKALDRMAEFRLSHLPVVDEVQLLGVLSDDDLFETPDFNTVLADSGLMLKKVFMDHEQHVYEVIRMFHESRLSVVPVLDENKHYLGVISINTMMEYIASITAMKEPGGIIVLEMNNRNSSLSHIAQIVESNNCRILSSYITSFVDSTRTEITLKLNRSDITAIVASFLRYDYTVIATFNDIKDEAGSSDRYEQLMNYLSF</sequence>
<dbReference type="PANTHER" id="PTHR43080:SF2">
    <property type="entry name" value="CBS DOMAIN-CONTAINING PROTEIN"/>
    <property type="match status" value="1"/>
</dbReference>
<evidence type="ECO:0000313" key="7">
    <source>
        <dbReference type="Proteomes" id="UP000322918"/>
    </source>
</evidence>
<feature type="domain" description="CBS" evidence="3">
    <location>
        <begin position="67"/>
        <end position="123"/>
    </location>
</feature>
<dbReference type="CDD" id="cd17783">
    <property type="entry name" value="CBS_pair_bac"/>
    <property type="match status" value="1"/>
</dbReference>
<dbReference type="Gene3D" id="3.90.1280.20">
    <property type="match status" value="1"/>
</dbReference>
<evidence type="ECO:0000313" key="6">
    <source>
        <dbReference type="Proteomes" id="UP000290848"/>
    </source>
</evidence>
<feature type="domain" description="CBS" evidence="3">
    <location>
        <begin position="7"/>
        <end position="65"/>
    </location>
</feature>
<dbReference type="Proteomes" id="UP000322918">
    <property type="component" value="Unassembled WGS sequence"/>
</dbReference>
<dbReference type="Proteomes" id="UP000290848">
    <property type="component" value="Unassembled WGS sequence"/>
</dbReference>
<dbReference type="InterPro" id="IPR000644">
    <property type="entry name" value="CBS_dom"/>
</dbReference>
<reference evidence="4 7" key="2">
    <citation type="submission" date="2019-09" db="EMBL/GenBank/DDBJ databases">
        <title>Pararcticibacter amylolyticus gen. nov., sp. nov., isolated from a rottenly hemp rope, and reclassification of Pedobacter tournemirensis as Pararcticibacter tournemirensis comb. nov.</title>
        <authorList>
            <person name="Cai Y."/>
        </authorList>
    </citation>
    <scope>NUCLEOTIDE SEQUENCE [LARGE SCALE GENOMIC DNA]</scope>
    <source>
        <strain evidence="4 7">TF5-37.2-LB10</strain>
    </source>
</reference>
<proteinExistence type="predicted"/>
<dbReference type="RefSeq" id="WP_128771456.1">
    <property type="nucleotide sequence ID" value="NZ_RXOC01000022.1"/>
</dbReference>
<dbReference type="Gene3D" id="3.10.580.10">
    <property type="entry name" value="CBS-domain"/>
    <property type="match status" value="1"/>
</dbReference>
<dbReference type="AlphaFoldDB" id="A0A4Q0M2D3"/>
<evidence type="ECO:0000256" key="1">
    <source>
        <dbReference type="ARBA" id="ARBA00023122"/>
    </source>
</evidence>
<name>A0A4Q0M2D3_9SPHI</name>
<comment type="caution">
    <text evidence="5">The sequence shown here is derived from an EMBL/GenBank/DDBJ whole genome shotgun (WGS) entry which is preliminary data.</text>
</comment>
<accession>A0A4Q0M2D3</accession>
<organism evidence="5 6">
    <name type="scientific">Arcticibacter tournemirensis</name>
    <dbReference type="NCBI Taxonomy" id="699437"/>
    <lineage>
        <taxon>Bacteria</taxon>
        <taxon>Pseudomonadati</taxon>
        <taxon>Bacteroidota</taxon>
        <taxon>Sphingobacteriia</taxon>
        <taxon>Sphingobacteriales</taxon>
        <taxon>Sphingobacteriaceae</taxon>
        <taxon>Arcticibacter</taxon>
    </lineage>
</organism>
<protein>
    <submittedName>
        <fullName evidence="5">CBS domain-containing protein</fullName>
    </submittedName>
</protein>
<evidence type="ECO:0000259" key="3">
    <source>
        <dbReference type="PROSITE" id="PS51371"/>
    </source>
</evidence>
<dbReference type="Pfam" id="PF00571">
    <property type="entry name" value="CBS"/>
    <property type="match status" value="2"/>
</dbReference>